<evidence type="ECO:0000256" key="2">
    <source>
        <dbReference type="ARBA" id="ARBA00022989"/>
    </source>
</evidence>
<dbReference type="EMBL" id="NEDP02003559">
    <property type="protein sequence ID" value="OWF48389.1"/>
    <property type="molecule type" value="Genomic_DNA"/>
</dbReference>
<dbReference type="OrthoDB" id="6158546at2759"/>
<feature type="transmembrane region" description="Helical" evidence="4">
    <location>
        <begin position="57"/>
        <end position="77"/>
    </location>
</feature>
<keyword evidence="4" id="KW-0813">Transport</keyword>
<name>A0A210QI62_MIZYE</name>
<keyword evidence="6" id="KW-1185">Reference proteome</keyword>
<comment type="caution">
    <text evidence="5">The sequence shown here is derived from an EMBL/GenBank/DDBJ whole genome shotgun (WGS) entry which is preliminary data.</text>
</comment>
<keyword evidence="4" id="KW-0187">Copper transport</keyword>
<dbReference type="STRING" id="6573.A0A210QI62"/>
<dbReference type="InterPro" id="IPR007274">
    <property type="entry name" value="Cop_transporter"/>
</dbReference>
<dbReference type="GO" id="GO:0016020">
    <property type="term" value="C:membrane"/>
    <property type="evidence" value="ECO:0007669"/>
    <property type="project" value="UniProtKB-SubCell"/>
</dbReference>
<evidence type="ECO:0000313" key="5">
    <source>
        <dbReference type="EMBL" id="OWF48389.1"/>
    </source>
</evidence>
<organism evidence="5 6">
    <name type="scientific">Mizuhopecten yessoensis</name>
    <name type="common">Japanese scallop</name>
    <name type="synonym">Patinopecten yessoensis</name>
    <dbReference type="NCBI Taxonomy" id="6573"/>
    <lineage>
        <taxon>Eukaryota</taxon>
        <taxon>Metazoa</taxon>
        <taxon>Spiralia</taxon>
        <taxon>Lophotrochozoa</taxon>
        <taxon>Mollusca</taxon>
        <taxon>Bivalvia</taxon>
        <taxon>Autobranchia</taxon>
        <taxon>Pteriomorphia</taxon>
        <taxon>Pectinida</taxon>
        <taxon>Pectinoidea</taxon>
        <taxon>Pectinidae</taxon>
        <taxon>Mizuhopecten</taxon>
    </lineage>
</organism>
<reference evidence="5 6" key="1">
    <citation type="journal article" date="2017" name="Nat. Ecol. Evol.">
        <title>Scallop genome provides insights into evolution of bilaterian karyotype and development.</title>
        <authorList>
            <person name="Wang S."/>
            <person name="Zhang J."/>
            <person name="Jiao W."/>
            <person name="Li J."/>
            <person name="Xun X."/>
            <person name="Sun Y."/>
            <person name="Guo X."/>
            <person name="Huan P."/>
            <person name="Dong B."/>
            <person name="Zhang L."/>
            <person name="Hu X."/>
            <person name="Sun X."/>
            <person name="Wang J."/>
            <person name="Zhao C."/>
            <person name="Wang Y."/>
            <person name="Wang D."/>
            <person name="Huang X."/>
            <person name="Wang R."/>
            <person name="Lv J."/>
            <person name="Li Y."/>
            <person name="Zhang Z."/>
            <person name="Liu B."/>
            <person name="Lu W."/>
            <person name="Hui Y."/>
            <person name="Liang J."/>
            <person name="Zhou Z."/>
            <person name="Hou R."/>
            <person name="Li X."/>
            <person name="Liu Y."/>
            <person name="Li H."/>
            <person name="Ning X."/>
            <person name="Lin Y."/>
            <person name="Zhao L."/>
            <person name="Xing Q."/>
            <person name="Dou J."/>
            <person name="Li Y."/>
            <person name="Mao J."/>
            <person name="Guo H."/>
            <person name="Dou H."/>
            <person name="Li T."/>
            <person name="Mu C."/>
            <person name="Jiang W."/>
            <person name="Fu Q."/>
            <person name="Fu X."/>
            <person name="Miao Y."/>
            <person name="Liu J."/>
            <person name="Yu Q."/>
            <person name="Li R."/>
            <person name="Liao H."/>
            <person name="Li X."/>
            <person name="Kong Y."/>
            <person name="Jiang Z."/>
            <person name="Chourrout D."/>
            <person name="Li R."/>
            <person name="Bao Z."/>
        </authorList>
    </citation>
    <scope>NUCLEOTIDE SEQUENCE [LARGE SCALE GENOMIC DNA]</scope>
    <source>
        <strain evidence="5 6">PY_sf001</strain>
    </source>
</reference>
<evidence type="ECO:0000256" key="4">
    <source>
        <dbReference type="RuleBase" id="RU367022"/>
    </source>
</evidence>
<keyword evidence="2 4" id="KW-1133">Transmembrane helix</keyword>
<accession>A0A210QI62</accession>
<dbReference type="GO" id="GO:0005375">
    <property type="term" value="F:copper ion transmembrane transporter activity"/>
    <property type="evidence" value="ECO:0007669"/>
    <property type="project" value="UniProtKB-UniRule"/>
</dbReference>
<gene>
    <name evidence="5" type="ORF">KP79_PYT08567</name>
</gene>
<protein>
    <recommendedName>
        <fullName evidence="4">Copper transport protein</fullName>
    </recommendedName>
</protein>
<proteinExistence type="inferred from homology"/>
<keyword evidence="3 4" id="KW-0472">Membrane</keyword>
<evidence type="ECO:0000256" key="3">
    <source>
        <dbReference type="ARBA" id="ARBA00023136"/>
    </source>
</evidence>
<dbReference type="Proteomes" id="UP000242188">
    <property type="component" value="Unassembled WGS sequence"/>
</dbReference>
<evidence type="ECO:0000313" key="6">
    <source>
        <dbReference type="Proteomes" id="UP000242188"/>
    </source>
</evidence>
<evidence type="ECO:0000256" key="1">
    <source>
        <dbReference type="ARBA" id="ARBA00022692"/>
    </source>
</evidence>
<keyword evidence="4" id="KW-0186">Copper</keyword>
<comment type="similarity">
    <text evidence="4">Belongs to the copper transporter (Ctr) (TC 1.A.56) family. SLC31A subfamily.</text>
</comment>
<dbReference type="Pfam" id="PF04145">
    <property type="entry name" value="Ctr"/>
    <property type="match status" value="1"/>
</dbReference>
<sequence length="200" mass="22441">MPGLSTDNEEKQAIDPAMTCLTDDCDYLSCKHTATMTMSTNTSGETVILKIWDTGTVPGLVCAMVVSVVLSVLLEYIHVLMKYTLEQNSAEKSVKYRKERSMFCSDSMKTQVIVTIYHVLRVAVGYCLMLFVMTFNVWIYTSVVLGSGTGFFLSHAFPCVSVAPAQDRDSDSPIPLSERHDEDLDVHRQEEETLYVRTTR</sequence>
<dbReference type="PANTHER" id="PTHR12483">
    <property type="entry name" value="SOLUTE CARRIER FAMILY 31 COPPER TRANSPORTERS"/>
    <property type="match status" value="1"/>
</dbReference>
<keyword evidence="4" id="KW-0406">Ion transport</keyword>
<comment type="subcellular location">
    <subcellularLocation>
        <location evidence="4">Membrane</location>
        <topology evidence="4">Multi-pass membrane protein</topology>
    </subcellularLocation>
</comment>
<keyword evidence="1 4" id="KW-0812">Transmembrane</keyword>
<dbReference type="AlphaFoldDB" id="A0A210QI62"/>